<dbReference type="Pfam" id="PF03372">
    <property type="entry name" value="Exo_endo_phos"/>
    <property type="match status" value="1"/>
</dbReference>
<feature type="domain" description="Endonuclease/exonuclease/phosphatase" evidence="3">
    <location>
        <begin position="26"/>
        <end position="348"/>
    </location>
</feature>
<dbReference type="GO" id="GO:0004519">
    <property type="term" value="F:endonuclease activity"/>
    <property type="evidence" value="ECO:0007669"/>
    <property type="project" value="UniProtKB-KW"/>
</dbReference>
<dbReference type="InterPro" id="IPR005135">
    <property type="entry name" value="Endo/exonuclease/phosphatase"/>
</dbReference>
<accession>A0ABS9P2P0</accession>
<evidence type="ECO:0000256" key="1">
    <source>
        <dbReference type="SAM" id="MobiDB-lite"/>
    </source>
</evidence>
<sequence>MIRLAALAVLCLLPVAATAEALRVATFNTELSRKGPGLMLRDIAGGRDTQVAAVVSVIAFARPDILALQGLDWDHEGRALEALAVQLAAAGWEMAHRFAAQPNSGRAINLDLDGDGRIGGPGDAQGYGRFSGQGGIAILSRHPIAQANVQDFSALLWRDLPGATLAESNGYPFPTAEAQAVQRLASTGHWLVPIDTDQGSMVLLTYQAGPPVFDGPEDRNGLRNRDETRFWQLLLDGAVGTMPDLPFVLAGGANLDPQDGEGHHGAIETLLTDPRLQDPAPVSPGAAKAGSQGHRGPDAQDTVDWPGIGRFRVDYVLPSIHWRVTGSGVIWPTPEDPSAGLVSQASRHRLVWVDLIRE</sequence>
<keyword evidence="5" id="KW-1185">Reference proteome</keyword>
<reference evidence="4" key="1">
    <citation type="submission" date="2022-02" db="EMBL/GenBank/DDBJ databases">
        <title>The genome sequence of Ruegeria sp. 1NDH52C.</title>
        <authorList>
            <person name="Du J."/>
        </authorList>
    </citation>
    <scope>NUCLEOTIDE SEQUENCE</scope>
    <source>
        <strain evidence="4">1NDH52C</strain>
    </source>
</reference>
<gene>
    <name evidence="4" type="ORF">MB818_18505</name>
</gene>
<feature type="chain" id="PRO_5045680132" evidence="2">
    <location>
        <begin position="20"/>
        <end position="358"/>
    </location>
</feature>
<dbReference type="Proteomes" id="UP001165279">
    <property type="component" value="Unassembled WGS sequence"/>
</dbReference>
<evidence type="ECO:0000259" key="3">
    <source>
        <dbReference type="Pfam" id="PF03372"/>
    </source>
</evidence>
<keyword evidence="4" id="KW-0378">Hydrolase</keyword>
<protein>
    <submittedName>
        <fullName evidence="4">Endonuclease/exonuclease/phosphatase family protein</fullName>
    </submittedName>
</protein>
<organism evidence="4 5">
    <name type="scientific">Ruegeria alba</name>
    <dbReference type="NCBI Taxonomy" id="2916756"/>
    <lineage>
        <taxon>Bacteria</taxon>
        <taxon>Pseudomonadati</taxon>
        <taxon>Pseudomonadota</taxon>
        <taxon>Alphaproteobacteria</taxon>
        <taxon>Rhodobacterales</taxon>
        <taxon>Roseobacteraceae</taxon>
        <taxon>Ruegeria</taxon>
    </lineage>
</organism>
<evidence type="ECO:0000256" key="2">
    <source>
        <dbReference type="SAM" id="SignalP"/>
    </source>
</evidence>
<keyword evidence="4" id="KW-0540">Nuclease</keyword>
<name>A0ABS9P2P0_9RHOB</name>
<evidence type="ECO:0000313" key="4">
    <source>
        <dbReference type="EMBL" id="MCG6560207.1"/>
    </source>
</evidence>
<keyword evidence="2" id="KW-0732">Signal</keyword>
<comment type="caution">
    <text evidence="4">The sequence shown here is derived from an EMBL/GenBank/DDBJ whole genome shotgun (WGS) entry which is preliminary data.</text>
</comment>
<dbReference type="Gene3D" id="3.60.10.10">
    <property type="entry name" value="Endonuclease/exonuclease/phosphatase"/>
    <property type="match status" value="1"/>
</dbReference>
<feature type="region of interest" description="Disordered" evidence="1">
    <location>
        <begin position="274"/>
        <end position="303"/>
    </location>
</feature>
<dbReference type="EMBL" id="JAKOEM010000022">
    <property type="protein sequence ID" value="MCG6560207.1"/>
    <property type="molecule type" value="Genomic_DNA"/>
</dbReference>
<keyword evidence="4" id="KW-0255">Endonuclease</keyword>
<dbReference type="RefSeq" id="WP_238906002.1">
    <property type="nucleotide sequence ID" value="NZ_JAKOEM010000022.1"/>
</dbReference>
<dbReference type="SUPFAM" id="SSF56219">
    <property type="entry name" value="DNase I-like"/>
    <property type="match status" value="1"/>
</dbReference>
<dbReference type="InterPro" id="IPR036691">
    <property type="entry name" value="Endo/exonu/phosph_ase_sf"/>
</dbReference>
<feature type="signal peptide" evidence="2">
    <location>
        <begin position="1"/>
        <end position="19"/>
    </location>
</feature>
<proteinExistence type="predicted"/>
<evidence type="ECO:0000313" key="5">
    <source>
        <dbReference type="Proteomes" id="UP001165279"/>
    </source>
</evidence>